<dbReference type="PATRIC" id="fig|1232683.4.peg.3329"/>
<evidence type="ECO:0000313" key="3">
    <source>
        <dbReference type="EMBL" id="KEA62492.1"/>
    </source>
</evidence>
<comment type="caution">
    <text evidence="3">The sequence shown here is derived from an EMBL/GenBank/DDBJ whole genome shotgun (WGS) entry which is preliminary data.</text>
</comment>
<feature type="region of interest" description="Disordered" evidence="1">
    <location>
        <begin position="281"/>
        <end position="301"/>
    </location>
</feature>
<accession>A0A081FVD7</accession>
<sequence>MDAATFEIVADFLPGLSFILLIIFAAIWFRLRAGTSYGLLNRLYAIVIGGKEFHDSSIAEYWNERKDVERFNALFNTRAKSLKDIQHFRLWIEKHDLDSRTFTSIQRWFDFEKRKVKKLNTWQLALPFIGTFLYVLLSSPLIPLATASSALLKFKDEEQWMWVNETAASSFSYNPFRNKNSDWRISPELCSQSTFDPAEVSKQVKLQPKNVQIICNAFDDPKSTNQINEFIADQRLLWIAVVMSWLFAFNSFKEAIRRADAHRARPYLHNKLVMARLRKEPSIGSSGKASKTKEASPKIAS</sequence>
<evidence type="ECO:0000256" key="2">
    <source>
        <dbReference type="SAM" id="Phobius"/>
    </source>
</evidence>
<protein>
    <submittedName>
        <fullName evidence="3">Uncharacterized protein</fullName>
    </submittedName>
</protein>
<gene>
    <name evidence="3" type="ORF">ADIMK_3383</name>
</gene>
<dbReference type="RefSeq" id="WP_036190771.1">
    <property type="nucleotide sequence ID" value="NZ_JMQN01000048.1"/>
</dbReference>
<keyword evidence="4" id="KW-1185">Reference proteome</keyword>
<feature type="compositionally biased region" description="Basic and acidic residues" evidence="1">
    <location>
        <begin position="291"/>
        <end position="301"/>
    </location>
</feature>
<keyword evidence="2" id="KW-1133">Transmembrane helix</keyword>
<dbReference type="AlphaFoldDB" id="A0A081FVD7"/>
<reference evidence="3 4" key="1">
    <citation type="submission" date="2014-04" db="EMBL/GenBank/DDBJ databases">
        <title>Marinobacterium kochiensis sp. nov., isolated from sediment sample collected from Kochi backwaters in Kerala, India.</title>
        <authorList>
            <person name="Singh A."/>
            <person name="Pinnaka A.K."/>
        </authorList>
    </citation>
    <scope>NUCLEOTIDE SEQUENCE [LARGE SCALE GENOMIC DNA]</scope>
    <source>
        <strain evidence="3 4">AK27</strain>
    </source>
</reference>
<dbReference type="Pfam" id="PF19723">
    <property type="entry name" value="DUF6216"/>
    <property type="match status" value="1"/>
</dbReference>
<evidence type="ECO:0000313" key="4">
    <source>
        <dbReference type="Proteomes" id="UP000028252"/>
    </source>
</evidence>
<evidence type="ECO:0000256" key="1">
    <source>
        <dbReference type="SAM" id="MobiDB-lite"/>
    </source>
</evidence>
<keyword evidence="2" id="KW-0812">Transmembrane</keyword>
<dbReference type="Proteomes" id="UP000028252">
    <property type="component" value="Unassembled WGS sequence"/>
</dbReference>
<dbReference type="OrthoDB" id="6120492at2"/>
<dbReference type="EMBL" id="JMQN01000048">
    <property type="protein sequence ID" value="KEA62492.1"/>
    <property type="molecule type" value="Genomic_DNA"/>
</dbReference>
<proteinExistence type="predicted"/>
<feature type="transmembrane region" description="Helical" evidence="2">
    <location>
        <begin position="12"/>
        <end position="31"/>
    </location>
</feature>
<keyword evidence="2" id="KW-0472">Membrane</keyword>
<name>A0A081FVD7_9GAMM</name>
<organism evidence="3 4">
    <name type="scientific">Marinobacterium lacunae</name>
    <dbReference type="NCBI Taxonomy" id="1232683"/>
    <lineage>
        <taxon>Bacteria</taxon>
        <taxon>Pseudomonadati</taxon>
        <taxon>Pseudomonadota</taxon>
        <taxon>Gammaproteobacteria</taxon>
        <taxon>Oceanospirillales</taxon>
        <taxon>Oceanospirillaceae</taxon>
        <taxon>Marinobacterium</taxon>
    </lineage>
</organism>
<feature type="transmembrane region" description="Helical" evidence="2">
    <location>
        <begin position="124"/>
        <end position="145"/>
    </location>
</feature>
<dbReference type="InterPro" id="IPR046188">
    <property type="entry name" value="DUF6216"/>
</dbReference>
<dbReference type="eggNOG" id="ENOG5032SGX">
    <property type="taxonomic scope" value="Bacteria"/>
</dbReference>